<feature type="transmembrane region" description="Helical" evidence="8">
    <location>
        <begin position="158"/>
        <end position="175"/>
    </location>
</feature>
<evidence type="ECO:0000313" key="10">
    <source>
        <dbReference type="Proteomes" id="UP000541352"/>
    </source>
</evidence>
<evidence type="ECO:0000256" key="2">
    <source>
        <dbReference type="ARBA" id="ARBA00022448"/>
    </source>
</evidence>
<dbReference type="InterPro" id="IPR003474">
    <property type="entry name" value="Glcn_transporter"/>
</dbReference>
<dbReference type="PANTHER" id="PTHR30354:SF22">
    <property type="entry name" value="HIGH-AFFINITY GLUCONATE TRANSPORTER"/>
    <property type="match status" value="1"/>
</dbReference>
<keyword evidence="2" id="KW-0813">Transport</keyword>
<evidence type="ECO:0000256" key="1">
    <source>
        <dbReference type="ARBA" id="ARBA00004651"/>
    </source>
</evidence>
<keyword evidence="6 8" id="KW-0472">Membrane</keyword>
<evidence type="ECO:0000256" key="5">
    <source>
        <dbReference type="ARBA" id="ARBA00022989"/>
    </source>
</evidence>
<keyword evidence="5 8" id="KW-1133">Transmembrane helix</keyword>
<feature type="transmembrane region" description="Helical" evidence="8">
    <location>
        <begin position="72"/>
        <end position="93"/>
    </location>
</feature>
<dbReference type="RefSeq" id="WP_183979393.1">
    <property type="nucleotide sequence ID" value="NZ_JACIBY010000019.1"/>
</dbReference>
<keyword evidence="10" id="KW-1185">Reference proteome</keyword>
<evidence type="ECO:0000313" key="9">
    <source>
        <dbReference type="EMBL" id="MBB3841614.1"/>
    </source>
</evidence>
<dbReference type="AlphaFoldDB" id="A0A7W5ZR66"/>
<dbReference type="Proteomes" id="UP000541352">
    <property type="component" value="Unassembled WGS sequence"/>
</dbReference>
<comment type="similarity">
    <text evidence="7">Belongs to the GntP permease family.</text>
</comment>
<feature type="transmembrane region" description="Helical" evidence="8">
    <location>
        <begin position="460"/>
        <end position="477"/>
    </location>
</feature>
<feature type="transmembrane region" description="Helical" evidence="8">
    <location>
        <begin position="121"/>
        <end position="146"/>
    </location>
</feature>
<feature type="transmembrane region" description="Helical" evidence="8">
    <location>
        <begin position="195"/>
        <end position="218"/>
    </location>
</feature>
<sequence>MLDPVLILLVGVVIVVGGIIGFKLHPFLALLSAALVVALLTSEAAIEQFYLAKGMSAAEALKQAHKSVGERIATEFGNTCAKIGILIAMAAIIGKSMLDSGAAEKIIRAMLKVTGVKNAPIGFILSSFFLTIPVFVDTVIFLMMPLAKAMGMRLGKNYLLLALSVIAGAVMANSYVPPSPGPLFLIGALNVPIGLMMVCGTLLGLCTITVGYLIALYLNKKYDIPLRDAPDARLEDIAAIANKEDKELPALGWALLPAVFPLVTICVRSAVEAFKIPHENLSPFSQGFMDVLMFCGDKNIAIFMGACFALYVLAGQKKTTKDKLTAFTQTALMSGGGIILITAAGGAFGGMLQQTGISQRIADMTKDYQMALIPLAFLITAVVRTAQGSATVALITASGILAGMAQNANLGFHPVYLCLAIGSGAKLIPWMNDAGFWIMCKTSNLTEQEALKTIAPMQSLMGLAGVLLTMIAAWLWPMV</sequence>
<name>A0A7W5ZR66_9BACT</name>
<evidence type="ECO:0000256" key="4">
    <source>
        <dbReference type="ARBA" id="ARBA00022692"/>
    </source>
</evidence>
<comment type="caution">
    <text evidence="9">The sequence shown here is derived from an EMBL/GenBank/DDBJ whole genome shotgun (WGS) entry which is preliminary data.</text>
</comment>
<dbReference type="Pfam" id="PF02447">
    <property type="entry name" value="GntP_permease"/>
    <property type="match status" value="1"/>
</dbReference>
<dbReference type="GO" id="GO:0015128">
    <property type="term" value="F:gluconate transmembrane transporter activity"/>
    <property type="evidence" value="ECO:0007669"/>
    <property type="project" value="InterPro"/>
</dbReference>
<organism evidence="9 10">
    <name type="scientific">Runella defluvii</name>
    <dbReference type="NCBI Taxonomy" id="370973"/>
    <lineage>
        <taxon>Bacteria</taxon>
        <taxon>Pseudomonadati</taxon>
        <taxon>Bacteroidota</taxon>
        <taxon>Cytophagia</taxon>
        <taxon>Cytophagales</taxon>
        <taxon>Spirosomataceae</taxon>
        <taxon>Runella</taxon>
    </lineage>
</organism>
<accession>A0A7W5ZR66</accession>
<feature type="transmembrane region" description="Helical" evidence="8">
    <location>
        <begin position="28"/>
        <end position="51"/>
    </location>
</feature>
<evidence type="ECO:0000256" key="8">
    <source>
        <dbReference type="SAM" id="Phobius"/>
    </source>
</evidence>
<feature type="transmembrane region" description="Helical" evidence="8">
    <location>
        <begin position="368"/>
        <end position="386"/>
    </location>
</feature>
<dbReference type="EMBL" id="JACIBY010000019">
    <property type="protein sequence ID" value="MBB3841614.1"/>
    <property type="molecule type" value="Genomic_DNA"/>
</dbReference>
<keyword evidence="3" id="KW-1003">Cell membrane</keyword>
<evidence type="ECO:0000256" key="7">
    <source>
        <dbReference type="ARBA" id="ARBA00049663"/>
    </source>
</evidence>
<protein>
    <submittedName>
        <fullName evidence="9">GntP family gluconate:H+ symporter</fullName>
    </submittedName>
</protein>
<dbReference type="GO" id="GO:0005886">
    <property type="term" value="C:plasma membrane"/>
    <property type="evidence" value="ECO:0007669"/>
    <property type="project" value="UniProtKB-SubCell"/>
</dbReference>
<feature type="transmembrane region" description="Helical" evidence="8">
    <location>
        <begin position="326"/>
        <end position="348"/>
    </location>
</feature>
<feature type="transmembrane region" description="Helical" evidence="8">
    <location>
        <begin position="5"/>
        <end position="22"/>
    </location>
</feature>
<proteinExistence type="inferred from homology"/>
<feature type="transmembrane region" description="Helical" evidence="8">
    <location>
        <begin position="250"/>
        <end position="271"/>
    </location>
</feature>
<keyword evidence="4 8" id="KW-0812">Transmembrane</keyword>
<evidence type="ECO:0000256" key="3">
    <source>
        <dbReference type="ARBA" id="ARBA00022475"/>
    </source>
</evidence>
<comment type="subcellular location">
    <subcellularLocation>
        <location evidence="1">Cell membrane</location>
        <topology evidence="1">Multi-pass membrane protein</topology>
    </subcellularLocation>
</comment>
<evidence type="ECO:0000256" key="6">
    <source>
        <dbReference type="ARBA" id="ARBA00023136"/>
    </source>
</evidence>
<reference evidence="9 10" key="1">
    <citation type="submission" date="2020-08" db="EMBL/GenBank/DDBJ databases">
        <title>Genomic Encyclopedia of Type Strains, Phase IV (KMG-IV): sequencing the most valuable type-strain genomes for metagenomic binning, comparative biology and taxonomic classification.</title>
        <authorList>
            <person name="Goeker M."/>
        </authorList>
    </citation>
    <scope>NUCLEOTIDE SEQUENCE [LARGE SCALE GENOMIC DNA]</scope>
    <source>
        <strain evidence="9 10">DSM 17976</strain>
    </source>
</reference>
<dbReference type="PANTHER" id="PTHR30354">
    <property type="entry name" value="GNT FAMILY GLUCONATE TRANSPORTER"/>
    <property type="match status" value="1"/>
</dbReference>
<feature type="transmembrane region" description="Helical" evidence="8">
    <location>
        <begin position="291"/>
        <end position="314"/>
    </location>
</feature>
<gene>
    <name evidence="9" type="ORF">FHS57_005643</name>
</gene>